<dbReference type="GO" id="GO:0005634">
    <property type="term" value="C:nucleus"/>
    <property type="evidence" value="ECO:0007669"/>
    <property type="project" value="UniProtKB-SubCell"/>
</dbReference>
<evidence type="ECO:0000256" key="5">
    <source>
        <dbReference type="ARBA" id="ARBA00022833"/>
    </source>
</evidence>
<dbReference type="HOGENOM" id="CLU_014245_2_0_1"/>
<dbReference type="Gene3D" id="3.30.160.60">
    <property type="entry name" value="Classic Zinc Finger"/>
    <property type="match status" value="2"/>
</dbReference>
<evidence type="ECO:0000256" key="7">
    <source>
        <dbReference type="PROSITE-ProRule" id="PRU00042"/>
    </source>
</evidence>
<dbReference type="GO" id="GO:0000785">
    <property type="term" value="C:chromatin"/>
    <property type="evidence" value="ECO:0007669"/>
    <property type="project" value="TreeGrafter"/>
</dbReference>
<evidence type="ECO:0000256" key="1">
    <source>
        <dbReference type="ARBA" id="ARBA00004123"/>
    </source>
</evidence>
<dbReference type="SMART" id="SM00355">
    <property type="entry name" value="ZnF_C2H2"/>
    <property type="match status" value="2"/>
</dbReference>
<evidence type="ECO:0000313" key="10">
    <source>
        <dbReference type="EMBL" id="EXU94726.1"/>
    </source>
</evidence>
<dbReference type="PANTHER" id="PTHR40626:SF12">
    <property type="entry name" value="RFEC"/>
    <property type="match status" value="1"/>
</dbReference>
<evidence type="ECO:0000256" key="6">
    <source>
        <dbReference type="ARBA" id="ARBA00023242"/>
    </source>
</evidence>
<feature type="region of interest" description="Disordered" evidence="8">
    <location>
        <begin position="1"/>
        <end position="34"/>
    </location>
</feature>
<dbReference type="eggNOG" id="KOG1721">
    <property type="taxonomic scope" value="Eukaryota"/>
</dbReference>
<feature type="region of interest" description="Disordered" evidence="8">
    <location>
        <begin position="161"/>
        <end position="201"/>
    </location>
</feature>
<keyword evidence="4 7" id="KW-0863">Zinc-finger</keyword>
<organism evidence="10 11">
    <name type="scientific">Metarhizium robertsii</name>
    <dbReference type="NCBI Taxonomy" id="568076"/>
    <lineage>
        <taxon>Eukaryota</taxon>
        <taxon>Fungi</taxon>
        <taxon>Dikarya</taxon>
        <taxon>Ascomycota</taxon>
        <taxon>Pezizomycotina</taxon>
        <taxon>Sordariomycetes</taxon>
        <taxon>Hypocreomycetidae</taxon>
        <taxon>Hypocreales</taxon>
        <taxon>Clavicipitaceae</taxon>
        <taxon>Metarhizium</taxon>
    </lineage>
</organism>
<dbReference type="InterPro" id="IPR036236">
    <property type="entry name" value="Znf_C2H2_sf"/>
</dbReference>
<dbReference type="GO" id="GO:0000981">
    <property type="term" value="F:DNA-binding transcription factor activity, RNA polymerase II-specific"/>
    <property type="evidence" value="ECO:0007669"/>
    <property type="project" value="InterPro"/>
</dbReference>
<comment type="caution">
    <text evidence="10">The sequence shown here is derived from an EMBL/GenBank/DDBJ whole genome shotgun (WGS) entry which is preliminary data.</text>
</comment>
<sequence>MPRTTTAASRPEPVALAPNAGRGPPALTTSGAKSTVVPIKDADGKYPCPHCTKSYLHAKHLKRHLLRHTGDRPYACVLCQDTFSRSDILKRHFQKCSIRRGNPDGVSHLSHPQAHAMNHARAGKAGGLDKEDDKNHFHGLNNMPSDCLAYPFDMPPFSDGIKNETSDKNYASRSAGDNPDPNDNAPNMGVPQPYGLMFLTP</sequence>
<dbReference type="Proteomes" id="UP000030151">
    <property type="component" value="Unassembled WGS sequence"/>
</dbReference>
<keyword evidence="3" id="KW-0677">Repeat</keyword>
<dbReference type="AlphaFoldDB" id="A0A014P0K7"/>
<dbReference type="EMBL" id="JELW01000167">
    <property type="protein sequence ID" value="EXU94726.1"/>
    <property type="molecule type" value="Genomic_DNA"/>
</dbReference>
<keyword evidence="6" id="KW-0539">Nucleus</keyword>
<evidence type="ECO:0000256" key="3">
    <source>
        <dbReference type="ARBA" id="ARBA00022737"/>
    </source>
</evidence>
<protein>
    <recommendedName>
        <fullName evidence="9">C2H2-type domain-containing protein</fullName>
    </recommendedName>
</protein>
<evidence type="ECO:0000256" key="4">
    <source>
        <dbReference type="ARBA" id="ARBA00022771"/>
    </source>
</evidence>
<dbReference type="SUPFAM" id="SSF57667">
    <property type="entry name" value="beta-beta-alpha zinc fingers"/>
    <property type="match status" value="1"/>
</dbReference>
<accession>A0A014P0K7</accession>
<evidence type="ECO:0000313" key="11">
    <source>
        <dbReference type="Proteomes" id="UP000030151"/>
    </source>
</evidence>
<dbReference type="GO" id="GO:0008270">
    <property type="term" value="F:zinc ion binding"/>
    <property type="evidence" value="ECO:0007669"/>
    <property type="project" value="UniProtKB-KW"/>
</dbReference>
<dbReference type="PANTHER" id="PTHR40626">
    <property type="entry name" value="MIP31509P"/>
    <property type="match status" value="1"/>
</dbReference>
<evidence type="ECO:0000256" key="2">
    <source>
        <dbReference type="ARBA" id="ARBA00022723"/>
    </source>
</evidence>
<reference evidence="10 11" key="1">
    <citation type="submission" date="2014-02" db="EMBL/GenBank/DDBJ databases">
        <title>The genome sequence of the entomopathogenic fungus Metarhizium robertsii ARSEF 2575.</title>
        <authorList>
            <person name="Giuliano Garisto Donzelli B."/>
            <person name="Roe B.A."/>
            <person name="Macmil S.L."/>
            <person name="Krasnoff S.B."/>
            <person name="Gibson D.M."/>
        </authorList>
    </citation>
    <scope>NUCLEOTIDE SEQUENCE [LARGE SCALE GENOMIC DNA]</scope>
    <source>
        <strain evidence="10 11">ARSEF 2575</strain>
    </source>
</reference>
<evidence type="ECO:0000256" key="8">
    <source>
        <dbReference type="SAM" id="MobiDB-lite"/>
    </source>
</evidence>
<keyword evidence="2" id="KW-0479">Metal-binding</keyword>
<name>A0A014P0K7_9HYPO</name>
<dbReference type="PROSITE" id="PS50157">
    <property type="entry name" value="ZINC_FINGER_C2H2_2"/>
    <property type="match status" value="1"/>
</dbReference>
<dbReference type="GO" id="GO:0000978">
    <property type="term" value="F:RNA polymerase II cis-regulatory region sequence-specific DNA binding"/>
    <property type="evidence" value="ECO:0007669"/>
    <property type="project" value="InterPro"/>
</dbReference>
<dbReference type="InterPro" id="IPR051059">
    <property type="entry name" value="VerF-like"/>
</dbReference>
<dbReference type="PROSITE" id="PS00028">
    <property type="entry name" value="ZINC_FINGER_C2H2_1"/>
    <property type="match status" value="1"/>
</dbReference>
<dbReference type="InterPro" id="IPR013087">
    <property type="entry name" value="Znf_C2H2_type"/>
</dbReference>
<evidence type="ECO:0000259" key="9">
    <source>
        <dbReference type="PROSITE" id="PS50157"/>
    </source>
</evidence>
<dbReference type="FunFam" id="3.30.160.60:FF:000100">
    <property type="entry name" value="Zinc finger 45-like"/>
    <property type="match status" value="1"/>
</dbReference>
<gene>
    <name evidence="10" type="ORF">X797_012191</name>
</gene>
<proteinExistence type="predicted"/>
<keyword evidence="5" id="KW-0862">Zinc</keyword>
<feature type="domain" description="C2H2-type" evidence="9">
    <location>
        <begin position="46"/>
        <end position="73"/>
    </location>
</feature>
<dbReference type="OrthoDB" id="4949250at2759"/>
<feature type="compositionally biased region" description="Low complexity" evidence="8">
    <location>
        <begin position="177"/>
        <end position="187"/>
    </location>
</feature>
<comment type="subcellular location">
    <subcellularLocation>
        <location evidence="1">Nucleus</location>
    </subcellularLocation>
</comment>